<protein>
    <submittedName>
        <fullName evidence="2">Uncharacterized protein</fullName>
    </submittedName>
</protein>
<comment type="caution">
    <text evidence="2">The sequence shown here is derived from an EMBL/GenBank/DDBJ whole genome shotgun (WGS) entry which is preliminary data.</text>
</comment>
<feature type="transmembrane region" description="Helical" evidence="1">
    <location>
        <begin position="44"/>
        <end position="65"/>
    </location>
</feature>
<proteinExistence type="predicted"/>
<dbReference type="AlphaFoldDB" id="A0A226D2C2"/>
<feature type="transmembrane region" description="Helical" evidence="1">
    <location>
        <begin position="334"/>
        <end position="359"/>
    </location>
</feature>
<organism evidence="2 3">
    <name type="scientific">Folsomia candida</name>
    <name type="common">Springtail</name>
    <dbReference type="NCBI Taxonomy" id="158441"/>
    <lineage>
        <taxon>Eukaryota</taxon>
        <taxon>Metazoa</taxon>
        <taxon>Ecdysozoa</taxon>
        <taxon>Arthropoda</taxon>
        <taxon>Hexapoda</taxon>
        <taxon>Collembola</taxon>
        <taxon>Entomobryomorpha</taxon>
        <taxon>Isotomoidea</taxon>
        <taxon>Isotomidae</taxon>
        <taxon>Proisotominae</taxon>
        <taxon>Folsomia</taxon>
    </lineage>
</organism>
<keyword evidence="3" id="KW-1185">Reference proteome</keyword>
<name>A0A226D2C2_FOLCA</name>
<dbReference type="EMBL" id="LNIX01000046">
    <property type="protein sequence ID" value="OXA38416.1"/>
    <property type="molecule type" value="Genomic_DNA"/>
</dbReference>
<keyword evidence="1" id="KW-0812">Transmembrane</keyword>
<keyword evidence="1" id="KW-0472">Membrane</keyword>
<evidence type="ECO:0000256" key="1">
    <source>
        <dbReference type="SAM" id="Phobius"/>
    </source>
</evidence>
<keyword evidence="1" id="KW-1133">Transmembrane helix</keyword>
<feature type="transmembrane region" description="Helical" evidence="1">
    <location>
        <begin position="306"/>
        <end position="328"/>
    </location>
</feature>
<evidence type="ECO:0000313" key="3">
    <source>
        <dbReference type="Proteomes" id="UP000198287"/>
    </source>
</evidence>
<gene>
    <name evidence="2" type="ORF">Fcan01_26820</name>
</gene>
<feature type="transmembrane region" description="Helical" evidence="1">
    <location>
        <begin position="244"/>
        <end position="265"/>
    </location>
</feature>
<accession>A0A226D2C2</accession>
<reference evidence="2 3" key="1">
    <citation type="submission" date="2015-12" db="EMBL/GenBank/DDBJ databases">
        <title>The genome of Folsomia candida.</title>
        <authorList>
            <person name="Faddeeva A."/>
            <person name="Derks M.F."/>
            <person name="Anvar Y."/>
            <person name="Smit S."/>
            <person name="Van Straalen N."/>
            <person name="Roelofs D."/>
        </authorList>
    </citation>
    <scope>NUCLEOTIDE SEQUENCE [LARGE SCALE GENOMIC DNA]</scope>
    <source>
        <strain evidence="2 3">VU population</strain>
        <tissue evidence="2">Whole body</tissue>
    </source>
</reference>
<feature type="transmembrane region" description="Helical" evidence="1">
    <location>
        <begin position="217"/>
        <end position="238"/>
    </location>
</feature>
<feature type="transmembrane region" description="Helical" evidence="1">
    <location>
        <begin position="169"/>
        <end position="196"/>
    </location>
</feature>
<feature type="transmembrane region" description="Helical" evidence="1">
    <location>
        <begin position="86"/>
        <end position="106"/>
    </location>
</feature>
<evidence type="ECO:0000313" key="2">
    <source>
        <dbReference type="EMBL" id="OXA38416.1"/>
    </source>
</evidence>
<sequence>MPTPLIFYAIDHSFLYNSFLWKTPIGWDGKTDRMTYDKSPHVKYFWWYFCVYGLFYGVSGAAAFYTIYWQYYSPRKELNISHSIQYALLIPTAGLAAGIAMVVMAYGQHAVQIVDGILDFHDIMKVFGTTEEKIRVVNGKWNEWLAWIDRAFRKARIPSIFLPGGGLDWAGLILLVALTSLPIVSLVTVLSAVFIFRVDVYRFPLEDMWSYLNMDYSANPITLLVHTFLRLSLSFVAYMEGQRIFPFLLYFYALSGKLVITYIRIFAEYAEQVRKGDVALTPNWIKLYTHLAVLALQPEKQMATQAFFLMSSGLFFCAGLNFATIRFLDFGIPPLYYAIFPFFATLLIMLILSLLPVAIDVYENSENILLTWTHSIPGGRKENGWMRKKIKSMRPLRVYAGITGFYFYKLDASVLTTYCMSIQDWTLNLLMTFHPSAEKINEIANRLQ</sequence>
<dbReference type="Proteomes" id="UP000198287">
    <property type="component" value="Unassembled WGS sequence"/>
</dbReference>